<accession>A0ACB8GHV2</accession>
<dbReference type="Proteomes" id="UP000664032">
    <property type="component" value="Unassembled WGS sequence"/>
</dbReference>
<organism evidence="1 2">
    <name type="scientific">Psilocybe cubensis</name>
    <name type="common">Psychedelic mushroom</name>
    <name type="synonym">Stropharia cubensis</name>
    <dbReference type="NCBI Taxonomy" id="181762"/>
    <lineage>
        <taxon>Eukaryota</taxon>
        <taxon>Fungi</taxon>
        <taxon>Dikarya</taxon>
        <taxon>Basidiomycota</taxon>
        <taxon>Agaricomycotina</taxon>
        <taxon>Agaricomycetes</taxon>
        <taxon>Agaricomycetidae</taxon>
        <taxon>Agaricales</taxon>
        <taxon>Agaricineae</taxon>
        <taxon>Strophariaceae</taxon>
        <taxon>Psilocybe</taxon>
    </lineage>
</organism>
<evidence type="ECO:0000313" key="2">
    <source>
        <dbReference type="Proteomes" id="UP000664032"/>
    </source>
</evidence>
<name>A0ACB8GHV2_PSICU</name>
<proteinExistence type="predicted"/>
<reference evidence="1" key="1">
    <citation type="submission" date="2021-10" db="EMBL/GenBank/DDBJ databases">
        <title>Psilocybe cubensis genome.</title>
        <authorList>
            <person name="Mckernan K.J."/>
            <person name="Crawford S."/>
            <person name="Trippe A."/>
            <person name="Kane L.T."/>
            <person name="Mclaughlin S."/>
        </authorList>
    </citation>
    <scope>NUCLEOTIDE SEQUENCE</scope>
    <source>
        <strain evidence="1">MGC-MH-2018</strain>
    </source>
</reference>
<protein>
    <submittedName>
        <fullName evidence="1">Uncharacterized protein</fullName>
    </submittedName>
</protein>
<comment type="caution">
    <text evidence="1">The sequence shown here is derived from an EMBL/GenBank/DDBJ whole genome shotgun (WGS) entry which is preliminary data.</text>
</comment>
<sequence length="175" mass="18979">MTQSPYAAAASIPLIKSPSLRVPRPVDLPPDIHPLPESVNDYFVYPFTLEPHTVTIESSRRTTLAAHAARREAYLRSREEEKERRKREALRRIAPGFEPHGSLLVPTPKGGTSSSTNAHHGYGYDEAHANVSGGGKMQVPPPPPPPTRSVMDDLVDQLAALEGSSNTKSDSALSP</sequence>
<gene>
    <name evidence="1" type="ORF">JR316_0012137</name>
</gene>
<keyword evidence="2" id="KW-1185">Reference proteome</keyword>
<dbReference type="EMBL" id="JAFIQS020000012">
    <property type="protein sequence ID" value="KAH9475035.1"/>
    <property type="molecule type" value="Genomic_DNA"/>
</dbReference>
<evidence type="ECO:0000313" key="1">
    <source>
        <dbReference type="EMBL" id="KAH9475035.1"/>
    </source>
</evidence>